<evidence type="ECO:0000259" key="6">
    <source>
        <dbReference type="Pfam" id="PF04893"/>
    </source>
</evidence>
<protein>
    <submittedName>
        <fullName evidence="7">DUF1282 domain-containing protein</fullName>
    </submittedName>
</protein>
<evidence type="ECO:0000256" key="3">
    <source>
        <dbReference type="ARBA" id="ARBA00022989"/>
    </source>
</evidence>
<keyword evidence="8" id="KW-1185">Reference proteome</keyword>
<evidence type="ECO:0000256" key="1">
    <source>
        <dbReference type="ARBA" id="ARBA00004141"/>
    </source>
</evidence>
<feature type="transmembrane region" description="Helical" evidence="5">
    <location>
        <begin position="204"/>
        <end position="223"/>
    </location>
</feature>
<gene>
    <name evidence="7" type="ORF">E4P82_16290</name>
</gene>
<comment type="subcellular location">
    <subcellularLocation>
        <location evidence="1">Membrane</location>
        <topology evidence="1">Multi-pass membrane protein</topology>
    </subcellularLocation>
</comment>
<reference evidence="7 8" key="1">
    <citation type="submission" date="2019-03" db="EMBL/GenBank/DDBJ databases">
        <title>Metabolic reconstructions from genomes of highly enriched 'Candidatus Accumulibacter' and 'Candidatus Competibacter' bioreactor populations.</title>
        <authorList>
            <person name="Annavajhala M.K."/>
            <person name="Welles L."/>
            <person name="Abbas B."/>
            <person name="Sorokin D."/>
            <person name="Park H."/>
            <person name="Van Loosdrecht M."/>
            <person name="Chandran K."/>
        </authorList>
    </citation>
    <scope>NUCLEOTIDE SEQUENCE [LARGE SCALE GENOMIC DNA]</scope>
    <source>
        <strain evidence="7 8">SBR_G</strain>
    </source>
</reference>
<dbReference type="Pfam" id="PF04893">
    <property type="entry name" value="Yip1"/>
    <property type="match status" value="1"/>
</dbReference>
<feature type="transmembrane region" description="Helical" evidence="5">
    <location>
        <begin position="143"/>
        <end position="164"/>
    </location>
</feature>
<feature type="transmembrane region" description="Helical" evidence="5">
    <location>
        <begin position="68"/>
        <end position="87"/>
    </location>
</feature>
<feature type="transmembrane region" description="Helical" evidence="5">
    <location>
        <begin position="170"/>
        <end position="192"/>
    </location>
</feature>
<evidence type="ECO:0000313" key="8">
    <source>
        <dbReference type="Proteomes" id="UP000760480"/>
    </source>
</evidence>
<evidence type="ECO:0000256" key="4">
    <source>
        <dbReference type="ARBA" id="ARBA00023136"/>
    </source>
</evidence>
<feature type="transmembrane region" description="Helical" evidence="5">
    <location>
        <begin position="107"/>
        <end position="131"/>
    </location>
</feature>
<keyword evidence="3 5" id="KW-1133">Transmembrane helix</keyword>
<name>A0ABX1TMI0_9GAMM</name>
<keyword evidence="4 5" id="KW-0472">Membrane</keyword>
<dbReference type="Proteomes" id="UP000760480">
    <property type="component" value="Unassembled WGS sequence"/>
</dbReference>
<sequence>MNIHHNMIYSVERYAYPNLWFGPISPVEAGSVVCKESVMNLLQTPKMVFSFHEGWDEIIRIHPSVTRLFAWVVLPLSLLPPAMIYYAGGHHGDVFAPGVSPAQWHTAAGIFFVAQLLTVPAMAWLIHLIVTKTYSVTASYHECFTLAAIAPIPLWLSSLALFVPSLLINMVIGILALFGSTGLIYHGVYALFHMREDLQALQMATVIAGAGLFAWLVLVQIVLMH</sequence>
<organism evidence="7 8">
    <name type="scientific">Candidatus Competibacter phosphatis</name>
    <dbReference type="NCBI Taxonomy" id="221280"/>
    <lineage>
        <taxon>Bacteria</taxon>
        <taxon>Pseudomonadati</taxon>
        <taxon>Pseudomonadota</taxon>
        <taxon>Gammaproteobacteria</taxon>
        <taxon>Candidatus Competibacteraceae</taxon>
        <taxon>Candidatus Competibacter</taxon>
    </lineage>
</organism>
<comment type="caution">
    <text evidence="7">The sequence shown here is derived from an EMBL/GenBank/DDBJ whole genome shotgun (WGS) entry which is preliminary data.</text>
</comment>
<accession>A0ABX1TMI0</accession>
<dbReference type="EMBL" id="SPMZ01000055">
    <property type="protein sequence ID" value="NMQ20617.1"/>
    <property type="molecule type" value="Genomic_DNA"/>
</dbReference>
<proteinExistence type="predicted"/>
<keyword evidence="2 5" id="KW-0812">Transmembrane</keyword>
<evidence type="ECO:0000313" key="7">
    <source>
        <dbReference type="EMBL" id="NMQ20617.1"/>
    </source>
</evidence>
<evidence type="ECO:0000256" key="2">
    <source>
        <dbReference type="ARBA" id="ARBA00022692"/>
    </source>
</evidence>
<feature type="domain" description="Yip1" evidence="6">
    <location>
        <begin position="49"/>
        <end position="217"/>
    </location>
</feature>
<dbReference type="InterPro" id="IPR006977">
    <property type="entry name" value="Yip1_dom"/>
</dbReference>
<evidence type="ECO:0000256" key="5">
    <source>
        <dbReference type="SAM" id="Phobius"/>
    </source>
</evidence>